<evidence type="ECO:0000259" key="1">
    <source>
        <dbReference type="Pfam" id="PF13503"/>
    </source>
</evidence>
<protein>
    <recommendedName>
        <fullName evidence="1">DUF4123 domain-containing protein</fullName>
    </recommendedName>
</protein>
<keyword evidence="3" id="KW-1185">Reference proteome</keyword>
<dbReference type="OrthoDB" id="9003097at2"/>
<reference evidence="2" key="1">
    <citation type="submission" date="2016-01" db="EMBL/GenBank/DDBJ databases">
        <authorList>
            <person name="Peeters C."/>
        </authorList>
    </citation>
    <scope>NUCLEOTIDE SEQUENCE [LARGE SCALE GENOMIC DNA]</scope>
    <source>
        <strain evidence="2">LMG 29323</strain>
    </source>
</reference>
<dbReference type="Proteomes" id="UP000054911">
    <property type="component" value="Unassembled WGS sequence"/>
</dbReference>
<dbReference type="InterPro" id="IPR025391">
    <property type="entry name" value="DUF4123"/>
</dbReference>
<proteinExistence type="predicted"/>
<gene>
    <name evidence="2" type="ORF">AWB80_05549</name>
</gene>
<sequence>MLSSAESARPDWSRHVVQEVAEPAFAELQKAARPWLWLDGAASDTLEAEVMAITHRFDHRWVWRGTEREYQGPGYRQGPLLVPLDTALFDHFLTHWAVPGIGLVLLSEADESTLITHLQALHQIIAADGGPLRFSLAARRPLEELCEALPPHRLAELLGPIKTLSWAAEAVAPAMWLRIEAPANYTSSFVPAHAFTLTTSDEAKLDRASMAWFMRDTVRRLRENYPSQANLIDTDECAQHLALFADEARRLELRLERDVRQYLALRLVYPQESFERDAVLRASLMKLDVSARQRMMDLEDRLQQTMIHKNQNPHG</sequence>
<comment type="caution">
    <text evidence="2">The sequence shown here is derived from an EMBL/GenBank/DDBJ whole genome shotgun (WGS) entry which is preliminary data.</text>
</comment>
<evidence type="ECO:0000313" key="2">
    <source>
        <dbReference type="EMBL" id="SAK83802.1"/>
    </source>
</evidence>
<evidence type="ECO:0000313" key="3">
    <source>
        <dbReference type="Proteomes" id="UP000054911"/>
    </source>
</evidence>
<dbReference type="STRING" id="1777141.AWB80_05549"/>
<dbReference type="RefSeq" id="WP_160147478.1">
    <property type="nucleotide sequence ID" value="NZ_FCOE02000023.1"/>
</dbReference>
<name>A0A158CNA3_9BURK</name>
<dbReference type="Pfam" id="PF13503">
    <property type="entry name" value="DUF4123"/>
    <property type="match status" value="1"/>
</dbReference>
<feature type="domain" description="DUF4123" evidence="1">
    <location>
        <begin position="36"/>
        <end position="154"/>
    </location>
</feature>
<organism evidence="2 3">
    <name type="scientific">Caballeronia pedi</name>
    <dbReference type="NCBI Taxonomy" id="1777141"/>
    <lineage>
        <taxon>Bacteria</taxon>
        <taxon>Pseudomonadati</taxon>
        <taxon>Pseudomonadota</taxon>
        <taxon>Betaproteobacteria</taxon>
        <taxon>Burkholderiales</taxon>
        <taxon>Burkholderiaceae</taxon>
        <taxon>Caballeronia</taxon>
    </lineage>
</organism>
<dbReference type="EMBL" id="FCOE02000023">
    <property type="protein sequence ID" value="SAK83802.1"/>
    <property type="molecule type" value="Genomic_DNA"/>
</dbReference>
<dbReference type="AlphaFoldDB" id="A0A158CNA3"/>
<accession>A0A158CNA3</accession>